<dbReference type="InterPro" id="IPR027417">
    <property type="entry name" value="P-loop_NTPase"/>
</dbReference>
<name>A0A391NJR8_9EUKA</name>
<dbReference type="EMBL" id="BDIP01000526">
    <property type="protein sequence ID" value="GCA62347.1"/>
    <property type="molecule type" value="Genomic_DNA"/>
</dbReference>
<dbReference type="SUPFAM" id="SSF52540">
    <property type="entry name" value="P-loop containing nucleoside triphosphate hydrolases"/>
    <property type="match status" value="1"/>
</dbReference>
<dbReference type="Gene3D" id="3.40.50.300">
    <property type="entry name" value="P-loop containing nucleotide triphosphate hydrolases"/>
    <property type="match status" value="1"/>
</dbReference>
<gene>
    <name evidence="1" type="ORF">KIPB_002929</name>
</gene>
<dbReference type="Proteomes" id="UP000265618">
    <property type="component" value="Unassembled WGS sequence"/>
</dbReference>
<organism evidence="1 2">
    <name type="scientific">Kipferlia bialata</name>
    <dbReference type="NCBI Taxonomy" id="797122"/>
    <lineage>
        <taxon>Eukaryota</taxon>
        <taxon>Metamonada</taxon>
        <taxon>Carpediemonas-like organisms</taxon>
        <taxon>Kipferlia</taxon>
    </lineage>
</organism>
<accession>A0A391NJR8</accession>
<evidence type="ECO:0000313" key="1">
    <source>
        <dbReference type="EMBL" id="GCA62347.1"/>
    </source>
</evidence>
<dbReference type="OrthoDB" id="192148at2759"/>
<dbReference type="Gene3D" id="1.25.40.10">
    <property type="entry name" value="Tetratricopeptide repeat domain"/>
    <property type="match status" value="1"/>
</dbReference>
<comment type="caution">
    <text evidence="1">The sequence shown here is derived from an EMBL/GenBank/DDBJ whole genome shotgun (WGS) entry which is preliminary data.</text>
</comment>
<dbReference type="AlphaFoldDB" id="A0A391NJR8"/>
<sequence length="1105" mass="124214">MVGRGRIDAEDRHFKISSEACGLRVSSGEFSHLHRSPFQPGSRVGKALEYFLAHVSEETSGSDRERLNACASGLGKWFAKILHLDGDLGAAEGPRRLYIIESSDARVLSLPWELLQIQDQYVVKTGRVDVVRTSPVCCVKGFERPLRKASTPMSLLVNVSSPEISGKYPLNYEEESWRISQALHTQVGLSFTDLGTVSEFCGAIGDSKPTGIHFSGHGRPGHLEFEDDEGYSDSVSVHNLMEAISGDCTLAPQFCFLGGCHGNTLDTAHGTDTTTAFHLHQQGITHVVAYYGTVADCLCIAAEADVYAGISRGMFTFEAVAAARRRLLLGSEGQSPLVRDNLRKYPFAWAQLVVFSRGGRGWPLSKRVELGDSTELNQLAPPERTYVTDKDGNEVCLATGFLGRRRERHLVRRLHRTSLPPVHVFVFHGLGGLGKTALAYHSALMLQRDTRGHKDTLPLLPIWCKEMSPRRLVHDITSSVHCYIQRHGTTKQRRCLERQIKERGKVGRSEWETVDFEMALETIIEKRKGPQLVVYLDNMESLMHPAGRRIGQWRSHECEYVWKYLSSSARQARLVLVASTRYRNPDILDRECIPVGPLGTHTVLRLMQWFPHLRQLSYDCRRRLAEKQLLHCHRGADLLESLISRDAVPGRTEYDSLYGHLQSVTRSIRSDLSLQELWGCLSDDCQQFLYRATLVLRPMDREFMALLGRDGDEDGDVLLRLVNYSLVQEQRDWEVDSGPKHLIGAKRLYVVLPVVGAFVSTLVGRLRRRQSPGWNAEADVTLFCRLGTELQGRFYTSSDPLERIDAAEYLLLGAEFERAVILLCSAAQACLDEWRPHDASLLLDKANNHLQDLSASTRASLLRVKGVALQMEEKHGDAEEVLDAAVQNSPDYFSQTRLEGHRANAMAKNGKLEVAICLLWLECEAAKECQDFIQVASTLHDFGSRCLQASKQCSDHRENPADTRWEEWFVMAFTSQWEAFLMSRDLPFFTDTHGKAASSLGRLYAEQHMWGCALRYMQKALRVYEGAIPLEKKGMADCCGNLGGMFASQGKELIEHGNHEDGASCISKAKIWYKKCFILMEEVQNPRSLAFYKRVSQELLGSVPQ</sequence>
<proteinExistence type="predicted"/>
<evidence type="ECO:0000313" key="2">
    <source>
        <dbReference type="Proteomes" id="UP000265618"/>
    </source>
</evidence>
<protein>
    <recommendedName>
        <fullName evidence="3">CHAT domain-containing protein</fullName>
    </recommendedName>
</protein>
<dbReference type="SUPFAM" id="SSF48452">
    <property type="entry name" value="TPR-like"/>
    <property type="match status" value="1"/>
</dbReference>
<keyword evidence="2" id="KW-1185">Reference proteome</keyword>
<evidence type="ECO:0008006" key="3">
    <source>
        <dbReference type="Google" id="ProtNLM"/>
    </source>
</evidence>
<reference evidence="1 2" key="1">
    <citation type="journal article" date="2018" name="PLoS ONE">
        <title>The draft genome of Kipferlia bialata reveals reductive genome evolution in fornicate parasites.</title>
        <authorList>
            <person name="Tanifuji G."/>
            <person name="Takabayashi S."/>
            <person name="Kume K."/>
            <person name="Takagi M."/>
            <person name="Nakayama T."/>
            <person name="Kamikawa R."/>
            <person name="Inagaki Y."/>
            <person name="Hashimoto T."/>
        </authorList>
    </citation>
    <scope>NUCLEOTIDE SEQUENCE [LARGE SCALE GENOMIC DNA]</scope>
    <source>
        <strain evidence="1">NY0173</strain>
    </source>
</reference>
<dbReference type="InterPro" id="IPR011990">
    <property type="entry name" value="TPR-like_helical_dom_sf"/>
</dbReference>